<name>A0A1B1BPJ2_9MICO</name>
<feature type="domain" description="SGNH hydrolase-type esterase" evidence="1">
    <location>
        <begin position="414"/>
        <end position="556"/>
    </location>
</feature>
<keyword evidence="3" id="KW-1185">Reference proteome</keyword>
<reference evidence="2 3" key="1">
    <citation type="submission" date="2016-06" db="EMBL/GenBank/DDBJ databases">
        <title>Genome sequencing of Cryobacterium arcticum PAMC 27867.</title>
        <authorList>
            <person name="Lee J."/>
            <person name="Kim O.-S."/>
        </authorList>
    </citation>
    <scope>NUCLEOTIDE SEQUENCE [LARGE SCALE GENOMIC DNA]</scope>
    <source>
        <strain evidence="2 3">PAMC 27867</strain>
    </source>
</reference>
<dbReference type="InterPro" id="IPR051532">
    <property type="entry name" value="Ester_Hydrolysis_Enzymes"/>
</dbReference>
<dbReference type="Proteomes" id="UP000092582">
    <property type="component" value="Chromosome 1"/>
</dbReference>
<evidence type="ECO:0000259" key="1">
    <source>
        <dbReference type="Pfam" id="PF13472"/>
    </source>
</evidence>
<dbReference type="EMBL" id="CP016282">
    <property type="protein sequence ID" value="ANP74549.1"/>
    <property type="molecule type" value="Genomic_DNA"/>
</dbReference>
<dbReference type="STRING" id="670052.PA27867_3631"/>
<dbReference type="InterPro" id="IPR036514">
    <property type="entry name" value="SGNH_hydro_sf"/>
</dbReference>
<sequence>MATATYTGTLADAGLNPITASAPQLTFRLENEATSGRYLVVRKPVPATILYDGTFFVALQPSDELLGEGNGRYIARAEWLDPIQGYSSMDLFTFFARAGGGEIAGMRDDLATWNPAQVFWQGSEPSPWPVGWVWVNTTTGDAKRMNMNNQIEYLGNIVGPEGPEGPGGPRGLDGVNAVANDTAAAGYVENPTSDTRGALDELFAKPAIPANVLALTRDGTHNQNAATVLQPWYAALANRDNTTAKVAVIGDSIVEGYGATAIEKRWVTKLAANLRNKFPVAGSPGGRGYIGAKYTGDFASFTWPCTLSAGVTVGSTDYGLKRSVVDIAGGKTATFALKGSYAWIMYPTAPTFTSFTYSLDGGAAVTVSQTSATAKDGVVTGISLGSSGAHTLVLTGGTSSFIDGVIECDGDQATGITVHDGGHSGWRSDQWAAGSANTVSNWPAAYKTVEPQVFILALGVNDQAQDKTAAEYKAAMTNLLTIVRSFASWQPIVLMPYGASGDRTASWQGFVTAMYELAATDGNTLVADMTLRVHAKDGDTTDVWFDGNHPNNKGHAMYADFMANFLSPS</sequence>
<dbReference type="KEGG" id="cart:PA27867_3631"/>
<dbReference type="Gene3D" id="3.40.50.1110">
    <property type="entry name" value="SGNH hydrolase"/>
    <property type="match status" value="1"/>
</dbReference>
<dbReference type="Pfam" id="PF13472">
    <property type="entry name" value="Lipase_GDSL_2"/>
    <property type="match status" value="1"/>
</dbReference>
<accession>A0A1B1BPJ2</accession>
<dbReference type="PANTHER" id="PTHR30383">
    <property type="entry name" value="THIOESTERASE 1/PROTEASE 1/LYSOPHOSPHOLIPASE L1"/>
    <property type="match status" value="1"/>
</dbReference>
<protein>
    <recommendedName>
        <fullName evidence="1">SGNH hydrolase-type esterase domain-containing protein</fullName>
    </recommendedName>
</protein>
<organism evidence="2 3">
    <name type="scientific">Cryobacterium arcticum</name>
    <dbReference type="NCBI Taxonomy" id="670052"/>
    <lineage>
        <taxon>Bacteria</taxon>
        <taxon>Bacillati</taxon>
        <taxon>Actinomycetota</taxon>
        <taxon>Actinomycetes</taxon>
        <taxon>Micrococcales</taxon>
        <taxon>Microbacteriaceae</taxon>
        <taxon>Cryobacterium</taxon>
    </lineage>
</organism>
<dbReference type="InterPro" id="IPR013830">
    <property type="entry name" value="SGNH_hydro"/>
</dbReference>
<dbReference type="CDD" id="cd00229">
    <property type="entry name" value="SGNH_hydrolase"/>
    <property type="match status" value="1"/>
</dbReference>
<dbReference type="PANTHER" id="PTHR30383:SF5">
    <property type="entry name" value="SGNH HYDROLASE-TYPE ESTERASE DOMAIN-CONTAINING PROTEIN"/>
    <property type="match status" value="1"/>
</dbReference>
<evidence type="ECO:0000313" key="3">
    <source>
        <dbReference type="Proteomes" id="UP000092582"/>
    </source>
</evidence>
<proteinExistence type="predicted"/>
<dbReference type="PATRIC" id="fig|670052.7.peg.3734"/>
<dbReference type="AlphaFoldDB" id="A0A1B1BPJ2"/>
<gene>
    <name evidence="2" type="ORF">PA27867_3631</name>
</gene>
<dbReference type="GO" id="GO:0004622">
    <property type="term" value="F:phosphatidylcholine lysophospholipase activity"/>
    <property type="evidence" value="ECO:0007669"/>
    <property type="project" value="TreeGrafter"/>
</dbReference>
<evidence type="ECO:0000313" key="2">
    <source>
        <dbReference type="EMBL" id="ANP74549.1"/>
    </source>
</evidence>
<dbReference type="SUPFAM" id="SSF52266">
    <property type="entry name" value="SGNH hydrolase"/>
    <property type="match status" value="1"/>
</dbReference>